<keyword evidence="3" id="KW-0520">NAD</keyword>
<dbReference type="InterPro" id="IPR050223">
    <property type="entry name" value="D-isomer_2-hydroxyacid_DH"/>
</dbReference>
<gene>
    <name evidence="7" type="ORF">AIOL_004058</name>
</gene>
<evidence type="ECO:0000313" key="7">
    <source>
        <dbReference type="EMBL" id="KMW59077.1"/>
    </source>
</evidence>
<dbReference type="EC" id="1.1.1.26" evidence="7"/>
<dbReference type="InterPro" id="IPR036291">
    <property type="entry name" value="NAD(P)-bd_dom_sf"/>
</dbReference>
<name>A0A0J9E8J6_9RHOB</name>
<dbReference type="PANTHER" id="PTHR10996:SF283">
    <property type="entry name" value="GLYOXYLATE_HYDROXYPYRUVATE REDUCTASE B"/>
    <property type="match status" value="1"/>
</dbReference>
<evidence type="ECO:0000256" key="3">
    <source>
        <dbReference type="ARBA" id="ARBA00023027"/>
    </source>
</evidence>
<dbReference type="PATRIC" id="fig|1675527.3.peg.4254"/>
<dbReference type="PROSITE" id="PS00065">
    <property type="entry name" value="D_2_HYDROXYACID_DH_1"/>
    <property type="match status" value="1"/>
</dbReference>
<evidence type="ECO:0000256" key="2">
    <source>
        <dbReference type="ARBA" id="ARBA00023002"/>
    </source>
</evidence>
<feature type="domain" description="D-isomer specific 2-hydroxyacid dehydrogenase NAD-binding" evidence="6">
    <location>
        <begin position="113"/>
        <end position="292"/>
    </location>
</feature>
<dbReference type="InterPro" id="IPR006139">
    <property type="entry name" value="D-isomer_2_OHA_DH_cat_dom"/>
</dbReference>
<evidence type="ECO:0000259" key="5">
    <source>
        <dbReference type="Pfam" id="PF00389"/>
    </source>
</evidence>
<comment type="caution">
    <text evidence="7">The sequence shown here is derived from an EMBL/GenBank/DDBJ whole genome shotgun (WGS) entry which is preliminary data.</text>
</comment>
<dbReference type="EC" id="1.1.1.79" evidence="7"/>
<keyword evidence="2 4" id="KW-0560">Oxidoreductase</keyword>
<dbReference type="GO" id="GO:0005829">
    <property type="term" value="C:cytosol"/>
    <property type="evidence" value="ECO:0007669"/>
    <property type="project" value="TreeGrafter"/>
</dbReference>
<dbReference type="GO" id="GO:0051287">
    <property type="term" value="F:NAD binding"/>
    <property type="evidence" value="ECO:0007669"/>
    <property type="project" value="InterPro"/>
</dbReference>
<evidence type="ECO:0000313" key="8">
    <source>
        <dbReference type="Proteomes" id="UP000037178"/>
    </source>
</evidence>
<sequence length="328" mass="36017">MASERLSVVVTRRLPDAVETRMTELFDVRLCPQDGPMERADLVAAMQDADVLVPTITDTIDAAMLGQAGERLKLIANFGAGVDNIDVATARQRGILVSNTPGVLTEDTADMTMALILAVTRRIPEGLSIMQAGRWEGWAPTALLGGRVGGRRLGVLGMGRIGQAVARRAKAFGMQIHYHNRKRLRPETETELEATYWESLDQMVSRMDVITINCPHTPSTFHLMNARRLKLMKPNAVIVNTSRGEVIDENALTRMLRGGEIAGAGLDVYEHGTDVNPRLRELQNVVLLPHMGSATREGRMEMGEKVIINIKTFADGHRPPDLVVPAML</sequence>
<dbReference type="EC" id="1.1.1.81" evidence="7"/>
<dbReference type="Pfam" id="PF02826">
    <property type="entry name" value="2-Hacid_dh_C"/>
    <property type="match status" value="1"/>
</dbReference>
<dbReference type="Pfam" id="PF00389">
    <property type="entry name" value="2-Hacid_dh"/>
    <property type="match status" value="1"/>
</dbReference>
<dbReference type="InterPro" id="IPR029752">
    <property type="entry name" value="D-isomer_DH_CS1"/>
</dbReference>
<organism evidence="7 8">
    <name type="scientific">Candidatus Rhodobacter oscarellae</name>
    <dbReference type="NCBI Taxonomy" id="1675527"/>
    <lineage>
        <taxon>Bacteria</taxon>
        <taxon>Pseudomonadati</taxon>
        <taxon>Pseudomonadota</taxon>
        <taxon>Alphaproteobacteria</taxon>
        <taxon>Rhodobacterales</taxon>
        <taxon>Rhodobacter group</taxon>
        <taxon>Rhodobacter</taxon>
    </lineage>
</organism>
<dbReference type="GO" id="GO:0016618">
    <property type="term" value="F:hydroxypyruvate reductase [NAD(P)H] activity"/>
    <property type="evidence" value="ECO:0007669"/>
    <property type="project" value="UniProtKB-EC"/>
</dbReference>
<comment type="similarity">
    <text evidence="1 4">Belongs to the D-isomer specific 2-hydroxyacid dehydrogenase family.</text>
</comment>
<dbReference type="EMBL" id="LFTY01000002">
    <property type="protein sequence ID" value="KMW59077.1"/>
    <property type="molecule type" value="Genomic_DNA"/>
</dbReference>
<dbReference type="CDD" id="cd05301">
    <property type="entry name" value="GDH"/>
    <property type="match status" value="1"/>
</dbReference>
<dbReference type="GO" id="GO:0030267">
    <property type="term" value="F:glyoxylate reductase (NADPH) activity"/>
    <property type="evidence" value="ECO:0007669"/>
    <property type="project" value="UniProtKB-EC"/>
</dbReference>
<dbReference type="AlphaFoldDB" id="A0A0J9E8J6"/>
<dbReference type="PROSITE" id="PS00671">
    <property type="entry name" value="D_2_HYDROXYACID_DH_3"/>
    <property type="match status" value="1"/>
</dbReference>
<feature type="domain" description="D-isomer specific 2-hydroxyacid dehydrogenase catalytic" evidence="5">
    <location>
        <begin position="8"/>
        <end position="323"/>
    </location>
</feature>
<dbReference type="Proteomes" id="UP000037178">
    <property type="component" value="Unassembled WGS sequence"/>
</dbReference>
<dbReference type="GO" id="GO:0047964">
    <property type="term" value="F:glyoxylate reductase (NADH) activity"/>
    <property type="evidence" value="ECO:0007669"/>
    <property type="project" value="UniProtKB-EC"/>
</dbReference>
<dbReference type="InterPro" id="IPR006140">
    <property type="entry name" value="D-isomer_DH_NAD-bd"/>
</dbReference>
<evidence type="ECO:0000256" key="4">
    <source>
        <dbReference type="RuleBase" id="RU003719"/>
    </source>
</evidence>
<accession>A0A0J9E8J6</accession>
<dbReference type="FunFam" id="3.40.50.720:FF:000203">
    <property type="entry name" value="D-3-phosphoglycerate dehydrogenase (SerA)"/>
    <property type="match status" value="1"/>
</dbReference>
<dbReference type="SUPFAM" id="SSF51735">
    <property type="entry name" value="NAD(P)-binding Rossmann-fold domains"/>
    <property type="match status" value="1"/>
</dbReference>
<dbReference type="OrthoDB" id="9793626at2"/>
<reference evidence="7 8" key="1">
    <citation type="submission" date="2015-06" db="EMBL/GenBank/DDBJ databases">
        <title>Draft genome sequence of an Alphaproteobacteria species associated to the Mediterranean sponge Oscarella lobularis.</title>
        <authorList>
            <person name="Jourda C."/>
            <person name="Santini S."/>
            <person name="Claverie J.-M."/>
        </authorList>
    </citation>
    <scope>NUCLEOTIDE SEQUENCE [LARGE SCALE GENOMIC DNA]</scope>
    <source>
        <strain evidence="7">IGS</strain>
    </source>
</reference>
<keyword evidence="8" id="KW-1185">Reference proteome</keyword>
<evidence type="ECO:0000256" key="1">
    <source>
        <dbReference type="ARBA" id="ARBA00005854"/>
    </source>
</evidence>
<dbReference type="RefSeq" id="WP_049644609.1">
    <property type="nucleotide sequence ID" value="NZ_LFTY01000002.1"/>
</dbReference>
<dbReference type="Gene3D" id="3.40.50.720">
    <property type="entry name" value="NAD(P)-binding Rossmann-like Domain"/>
    <property type="match status" value="2"/>
</dbReference>
<protein>
    <submittedName>
        <fullName evidence="7">Glyoxylate reductase</fullName>
        <ecNumber evidence="7">1.1.1.26</ecNumber>
        <ecNumber evidence="7">1.1.1.79</ecNumber>
        <ecNumber evidence="7">1.1.1.81</ecNumber>
    </submittedName>
</protein>
<dbReference type="SUPFAM" id="SSF52283">
    <property type="entry name" value="Formate/glycerate dehydrogenase catalytic domain-like"/>
    <property type="match status" value="1"/>
</dbReference>
<dbReference type="InterPro" id="IPR029753">
    <property type="entry name" value="D-isomer_DH_CS"/>
</dbReference>
<proteinExistence type="inferred from homology"/>
<dbReference type="PANTHER" id="PTHR10996">
    <property type="entry name" value="2-HYDROXYACID DEHYDROGENASE-RELATED"/>
    <property type="match status" value="1"/>
</dbReference>
<dbReference type="STRING" id="1675527.AIOL_004058"/>
<evidence type="ECO:0000259" key="6">
    <source>
        <dbReference type="Pfam" id="PF02826"/>
    </source>
</evidence>